<evidence type="ECO:0000256" key="6">
    <source>
        <dbReference type="ARBA" id="ARBA00023136"/>
    </source>
</evidence>
<evidence type="ECO:0000256" key="5">
    <source>
        <dbReference type="ARBA" id="ARBA00022989"/>
    </source>
</evidence>
<name>A0ABX5DBV6_9VIBR</name>
<evidence type="ECO:0000256" key="7">
    <source>
        <dbReference type="SAM" id="Phobius"/>
    </source>
</evidence>
<comment type="subcellular location">
    <subcellularLocation>
        <location evidence="1">Cell membrane</location>
        <topology evidence="1">Multi-pass membrane protein</topology>
    </subcellularLocation>
</comment>
<keyword evidence="5 7" id="KW-1133">Transmembrane helix</keyword>
<evidence type="ECO:0000256" key="3">
    <source>
        <dbReference type="ARBA" id="ARBA00022475"/>
    </source>
</evidence>
<dbReference type="InterPro" id="IPR018076">
    <property type="entry name" value="T2SS_GspF_dom"/>
</dbReference>
<feature type="transmembrane region" description="Helical" evidence="7">
    <location>
        <begin position="112"/>
        <end position="134"/>
    </location>
</feature>
<evidence type="ECO:0000256" key="4">
    <source>
        <dbReference type="ARBA" id="ARBA00022692"/>
    </source>
</evidence>
<dbReference type="InterPro" id="IPR042094">
    <property type="entry name" value="T2SS_GspF_sf"/>
</dbReference>
<feature type="domain" description="Type II secretion system protein GspF" evidence="8">
    <location>
        <begin position="13"/>
        <end position="131"/>
    </location>
</feature>
<evidence type="ECO:0000313" key="9">
    <source>
        <dbReference type="EMBL" id="PRQ66503.1"/>
    </source>
</evidence>
<dbReference type="EMBL" id="NWTN01000011">
    <property type="protein sequence ID" value="PRQ66503.1"/>
    <property type="molecule type" value="Genomic_DNA"/>
</dbReference>
<dbReference type="PANTHER" id="PTHR30012">
    <property type="entry name" value="GENERAL SECRETION PATHWAY PROTEIN"/>
    <property type="match status" value="1"/>
</dbReference>
<accession>A0ABX5DBV6</accession>
<evidence type="ECO:0000259" key="8">
    <source>
        <dbReference type="Pfam" id="PF00482"/>
    </source>
</evidence>
<evidence type="ECO:0000256" key="1">
    <source>
        <dbReference type="ARBA" id="ARBA00004651"/>
    </source>
</evidence>
<keyword evidence="3" id="KW-1003">Cell membrane</keyword>
<keyword evidence="6 7" id="KW-0472">Membrane</keyword>
<feature type="transmembrane region" description="Helical" evidence="7">
    <location>
        <begin position="160"/>
        <end position="178"/>
    </location>
</feature>
<gene>
    <name evidence="9" type="ORF">COR51_16340</name>
</gene>
<keyword evidence="10" id="KW-1185">Reference proteome</keyword>
<dbReference type="RefSeq" id="WP_096444139.1">
    <property type="nucleotide sequence ID" value="NZ_NWTN01000011.1"/>
</dbReference>
<feature type="transmembrane region" description="Helical" evidence="7">
    <location>
        <begin position="311"/>
        <end position="332"/>
    </location>
</feature>
<dbReference type="Proteomes" id="UP000238163">
    <property type="component" value="Unassembled WGS sequence"/>
</dbReference>
<dbReference type="Pfam" id="PF00482">
    <property type="entry name" value="T2SSF"/>
    <property type="match status" value="1"/>
</dbReference>
<dbReference type="InterPro" id="IPR003004">
    <property type="entry name" value="GspF/PilC"/>
</dbReference>
<evidence type="ECO:0000313" key="10">
    <source>
        <dbReference type="Proteomes" id="UP000238163"/>
    </source>
</evidence>
<reference evidence="9 10" key="1">
    <citation type="submission" date="2018-03" db="EMBL/GenBank/DDBJ databases">
        <title>Genetic Diversity and Phenotypic Plasticity of AHL Mediated Quorum Sensing in Environmental Strains of Vibrio mediterranei.</title>
        <authorList>
            <person name="Lantoine F."/>
            <person name="Vouve F."/>
        </authorList>
    </citation>
    <scope>NUCLEOTIDE SEQUENCE [LARGE SCALE GENOMIC DNA]</scope>
    <source>
        <strain evidence="9 10">17LN0615E</strain>
    </source>
</reference>
<keyword evidence="4 7" id="KW-0812">Transmembrane</keyword>
<sequence>MTPLPLKAQLTLFDQLIGLHSAGLGQKDILLQLQKFGGKSEQTVAKYALNEMGKGLSLAHSLKPFLSELAFQSLLAGESTGHPQQGLEDAKRVLSTQNLGASTLIKAMALPIAISVMLLSVAALCSTFVFPALAEQMPMRRWGSVATFAYQLGLLAKQTLPILIPLLIALGIGITLALPRWSGRRQHLIEHLPLFWHYRLLQSVNLMTALGNQISAGMGVKKALNHSHKNATPYLKAHLDIMLTRISQGKTNIGDVLSSGLLRREDENLLKLMGETGQTGEVLLKSAALCEAALTRSLTSLSTNAMRAIKILGAILGSLLIFGIVTLVFDIATQFL</sequence>
<proteinExistence type="inferred from homology"/>
<dbReference type="PANTHER" id="PTHR30012:SF0">
    <property type="entry name" value="TYPE II SECRETION SYSTEM PROTEIN F-RELATED"/>
    <property type="match status" value="1"/>
</dbReference>
<comment type="caution">
    <text evidence="9">The sequence shown here is derived from an EMBL/GenBank/DDBJ whole genome shotgun (WGS) entry which is preliminary data.</text>
</comment>
<protein>
    <recommendedName>
        <fullName evidence="8">Type II secretion system protein GspF domain-containing protein</fullName>
    </recommendedName>
</protein>
<comment type="similarity">
    <text evidence="2">Belongs to the GSP F family.</text>
</comment>
<evidence type="ECO:0000256" key="2">
    <source>
        <dbReference type="ARBA" id="ARBA00005745"/>
    </source>
</evidence>
<dbReference type="Gene3D" id="1.20.81.30">
    <property type="entry name" value="Type II secretion system (T2SS), domain F"/>
    <property type="match status" value="2"/>
</dbReference>
<organism evidence="9 10">
    <name type="scientific">Vibrio mediterranei</name>
    <dbReference type="NCBI Taxonomy" id="689"/>
    <lineage>
        <taxon>Bacteria</taxon>
        <taxon>Pseudomonadati</taxon>
        <taxon>Pseudomonadota</taxon>
        <taxon>Gammaproteobacteria</taxon>
        <taxon>Vibrionales</taxon>
        <taxon>Vibrionaceae</taxon>
        <taxon>Vibrio</taxon>
    </lineage>
</organism>